<proteinExistence type="predicted"/>
<dbReference type="RefSeq" id="WP_309311866.1">
    <property type="nucleotide sequence ID" value="NZ_CP133592.1"/>
</dbReference>
<evidence type="ECO:0000313" key="2">
    <source>
        <dbReference type="Proteomes" id="UP001182908"/>
    </source>
</evidence>
<organism evidence="1 2">
    <name type="scientific">Methanolobus sediminis</name>
    <dbReference type="NCBI Taxonomy" id="3072978"/>
    <lineage>
        <taxon>Archaea</taxon>
        <taxon>Methanobacteriati</taxon>
        <taxon>Methanobacteriota</taxon>
        <taxon>Stenosarchaea group</taxon>
        <taxon>Methanomicrobia</taxon>
        <taxon>Methanosarcinales</taxon>
        <taxon>Methanosarcinaceae</taxon>
        <taxon>Methanolobus</taxon>
    </lineage>
</organism>
<dbReference type="AlphaFoldDB" id="A0AA51YMI8"/>
<accession>A0AA51YMI8</accession>
<dbReference type="KEGG" id="mseb:RE474_04930"/>
<sequence length="300" mass="32455">MKKLPLIVLGILILMVLISGLSSRDRHPDNGDHSKMTSSQPEYINNELYGDVPSSVSEEKVKQQNEKDFLADNIQKSDETILRLEDSIDRLASEGNDVSDLEKMVMDYSSLVSDASSYLEKADSADSVSDEQKYVALSKDKMVQSDILLKKIFMSMHNYMPGPVKITENDSLDANGSGVIVLSGDLDVDLSLSSGKFSVVDFEGDMSIDTDGLLSSNIITEGAVSASATEEPHHMLSYSDVQGNVSLSGSGMTIAVMGDNTTLHVTGVGEIQLYGDGSYYLDNSSAVKEGVWLSPIFEAL</sequence>
<dbReference type="Proteomes" id="UP001182908">
    <property type="component" value="Chromosome"/>
</dbReference>
<dbReference type="GeneID" id="84232037"/>
<evidence type="ECO:0000313" key="1">
    <source>
        <dbReference type="EMBL" id="WMW26069.1"/>
    </source>
</evidence>
<name>A0AA51YMI8_9EURY</name>
<reference evidence="1 2" key="1">
    <citation type="submission" date="2023-08" db="EMBL/GenBank/DDBJ databases">
        <title>Methanolobus mangrovi sp. nov. and Methanolobus sediminis sp. nov, two novel methylotrophic methanogens isolated from mangrove sediments in China.</title>
        <authorList>
            <person name="Zhou J."/>
        </authorList>
    </citation>
    <scope>NUCLEOTIDE SEQUENCE [LARGE SCALE GENOMIC DNA]</scope>
    <source>
        <strain evidence="1 2">FTZ6</strain>
    </source>
</reference>
<gene>
    <name evidence="1" type="ORF">RE474_04930</name>
</gene>
<protein>
    <submittedName>
        <fullName evidence="1">Uncharacterized protein</fullName>
    </submittedName>
</protein>
<keyword evidence="2" id="KW-1185">Reference proteome</keyword>
<dbReference type="EMBL" id="CP133592">
    <property type="protein sequence ID" value="WMW26069.1"/>
    <property type="molecule type" value="Genomic_DNA"/>
</dbReference>